<feature type="transmembrane region" description="Helical" evidence="12">
    <location>
        <begin position="59"/>
        <end position="80"/>
    </location>
</feature>
<feature type="transmembrane region" description="Helical" evidence="12">
    <location>
        <begin position="100"/>
        <end position="126"/>
    </location>
</feature>
<comment type="subcellular location">
    <subcellularLocation>
        <location evidence="1">Cell membrane</location>
        <topology evidence="1">Multi-pass membrane protein</topology>
    </subcellularLocation>
</comment>
<organism evidence="13 14">
    <name type="scientific">Aedes aegypti</name>
    <name type="common">Yellowfever mosquito</name>
    <name type="synonym">Culex aegypti</name>
    <dbReference type="NCBI Taxonomy" id="7159"/>
    <lineage>
        <taxon>Eukaryota</taxon>
        <taxon>Metazoa</taxon>
        <taxon>Ecdysozoa</taxon>
        <taxon>Arthropoda</taxon>
        <taxon>Hexapoda</taxon>
        <taxon>Insecta</taxon>
        <taxon>Pterygota</taxon>
        <taxon>Neoptera</taxon>
        <taxon>Endopterygota</taxon>
        <taxon>Diptera</taxon>
        <taxon>Nematocera</taxon>
        <taxon>Culicoidea</taxon>
        <taxon>Culicidae</taxon>
        <taxon>Culicinae</taxon>
        <taxon>Aedini</taxon>
        <taxon>Aedes</taxon>
        <taxon>Stegomyia</taxon>
    </lineage>
</organism>
<gene>
    <name evidence="13" type="ORF">AaeL_AAEL001792</name>
</gene>
<accession>Q17K33</accession>
<keyword evidence="5 12" id="KW-0812">Transmembrane</keyword>
<dbReference type="GO" id="GO:0015293">
    <property type="term" value="F:symporter activity"/>
    <property type="evidence" value="ECO:0007669"/>
    <property type="project" value="TreeGrafter"/>
</dbReference>
<name>Q17K33_AEDAE</name>
<reference evidence="13" key="1">
    <citation type="submission" date="2005-10" db="EMBL/GenBank/DDBJ databases">
        <authorList>
            <person name="Loftus B.J."/>
            <person name="Nene V.M."/>
            <person name="Hannick L.I."/>
            <person name="Bidwell S."/>
            <person name="Haas B."/>
            <person name="Amedeo P."/>
            <person name="Orvis J."/>
            <person name="Wortman J.R."/>
            <person name="White O.R."/>
            <person name="Salzberg S."/>
            <person name="Shumway M."/>
            <person name="Koo H."/>
            <person name="Zhao Y."/>
            <person name="Holmes M."/>
            <person name="Miller J."/>
            <person name="Schatz M."/>
            <person name="Pop M."/>
            <person name="Pai G."/>
            <person name="Utterback T."/>
            <person name="Rogers Y.-H."/>
            <person name="Kravitz S."/>
            <person name="Fraser C.M."/>
        </authorList>
    </citation>
    <scope>NUCLEOTIDE SEQUENCE</scope>
    <source>
        <strain evidence="13">Liverpool</strain>
    </source>
</reference>
<feature type="transmembrane region" description="Helical" evidence="12">
    <location>
        <begin position="383"/>
        <end position="404"/>
    </location>
</feature>
<keyword evidence="8" id="KW-0406">Ion transport</keyword>
<comment type="similarity">
    <text evidence="2 11">Belongs to the sodium:solute symporter (SSF) (TC 2.A.21) family.</text>
</comment>
<dbReference type="eggNOG" id="KOG2349">
    <property type="taxonomic scope" value="Eukaryota"/>
</dbReference>
<reference evidence="13" key="3">
    <citation type="submission" date="2012-09" db="EMBL/GenBank/DDBJ databases">
        <authorList>
            <consortium name="VectorBase"/>
        </authorList>
    </citation>
    <scope>NUCLEOTIDE SEQUENCE</scope>
    <source>
        <strain evidence="13">Liverpool</strain>
    </source>
</reference>
<evidence type="ECO:0000313" key="13">
    <source>
        <dbReference type="EMBL" id="EAT47059.1"/>
    </source>
</evidence>
<feature type="transmembrane region" description="Helical" evidence="12">
    <location>
        <begin position="215"/>
        <end position="233"/>
    </location>
</feature>
<evidence type="ECO:0000256" key="9">
    <source>
        <dbReference type="ARBA" id="ARBA00023136"/>
    </source>
</evidence>
<keyword evidence="4" id="KW-1003">Cell membrane</keyword>
<dbReference type="HOGENOM" id="CLU_018808_11_1_1"/>
<dbReference type="InterPro" id="IPR001734">
    <property type="entry name" value="Na/solute_symporter"/>
</dbReference>
<evidence type="ECO:0000256" key="11">
    <source>
        <dbReference type="RuleBase" id="RU362091"/>
    </source>
</evidence>
<evidence type="ECO:0000256" key="6">
    <source>
        <dbReference type="ARBA" id="ARBA00022989"/>
    </source>
</evidence>
<evidence type="ECO:0000256" key="7">
    <source>
        <dbReference type="ARBA" id="ARBA00023053"/>
    </source>
</evidence>
<evidence type="ECO:0000256" key="4">
    <source>
        <dbReference type="ARBA" id="ARBA00022475"/>
    </source>
</evidence>
<keyword evidence="10" id="KW-0739">Sodium transport</keyword>
<sequence>MHGVIEKAHRNVEHTKELSSQDINATSTGSVVVNRLVSSVSGITFLGLPAEIYSYGTQIWMFLISAVILGIVMHFVYLPVFHDMQLTSCFSYLELRFDRIVRLTASFVYALSTLFFIPVVIYVPALAFSQVSGVNLHLITPILCVICIFYTTVGGLRAVVWADTIQFLLMLVAIFAIIALGLIDIGGVSEVWTRAQRGGRLIWFDFDPNPTLRTSFWSVTLGLTTNWIVIFGINQACIQRFLAVPTRKAAKNSLKIYIIGLMVINSLACFIGLLVYAKYESCDPVSTQQVKKLDQIVPFYVMDAGGRIPGLPGLFIAGVFSAALSTMSSGLNTLAGTIYEDFIRPCRPHASEQSSSTAMKVIVVFLGFIVIVLVFVVEKLGSIIQMAISCTGVISGSILGMFTMGMVSTRANTKGVVSGVVASISCMITLWISALGKLNYQFLPFRSDGCEEDIFTPSAMNRTTSLVPPTSEEELPFIFRISFMYYALIGVLIFTAVAYPISLLTGGGKVIDQRLLTPFARSKSESKISVQLCVKNGAEQLLNGETKDKP</sequence>
<evidence type="ECO:0000256" key="10">
    <source>
        <dbReference type="ARBA" id="ARBA00023201"/>
    </source>
</evidence>
<feature type="transmembrane region" description="Helical" evidence="12">
    <location>
        <begin position="167"/>
        <end position="188"/>
    </location>
</feature>
<evidence type="ECO:0000256" key="1">
    <source>
        <dbReference type="ARBA" id="ARBA00004651"/>
    </source>
</evidence>
<keyword evidence="6 12" id="KW-1133">Transmembrane helix</keyword>
<evidence type="ECO:0000256" key="5">
    <source>
        <dbReference type="ARBA" id="ARBA00022692"/>
    </source>
</evidence>
<dbReference type="EMBL" id="CH477228">
    <property type="protein sequence ID" value="EAT47059.1"/>
    <property type="molecule type" value="Genomic_DNA"/>
</dbReference>
<dbReference type="STRING" id="7159.Q17K33"/>
<feature type="transmembrane region" description="Helical" evidence="12">
    <location>
        <begin position="254"/>
        <end position="277"/>
    </location>
</feature>
<dbReference type="GO" id="GO:0006814">
    <property type="term" value="P:sodium ion transport"/>
    <property type="evidence" value="ECO:0007669"/>
    <property type="project" value="UniProtKB-KW"/>
</dbReference>
<evidence type="ECO:0000256" key="8">
    <source>
        <dbReference type="ARBA" id="ARBA00023065"/>
    </source>
</evidence>
<feature type="transmembrane region" description="Helical" evidence="12">
    <location>
        <begin position="416"/>
        <end position="436"/>
    </location>
</feature>
<dbReference type="CDD" id="cd11492">
    <property type="entry name" value="SLC5sbd_NIS-SMVT"/>
    <property type="match status" value="1"/>
</dbReference>
<proteinExistence type="inferred from homology"/>
<feature type="transmembrane region" description="Helical" evidence="12">
    <location>
        <begin position="483"/>
        <end position="504"/>
    </location>
</feature>
<protein>
    <submittedName>
        <fullName evidence="13">AAEL001792-PA</fullName>
    </submittedName>
</protein>
<dbReference type="Gene3D" id="1.20.1730.10">
    <property type="entry name" value="Sodium/glucose cotransporter"/>
    <property type="match status" value="1"/>
</dbReference>
<dbReference type="PhylomeDB" id="Q17K33"/>
<dbReference type="InterPro" id="IPR051163">
    <property type="entry name" value="Sodium:Solute_Symporter_SSF"/>
</dbReference>
<dbReference type="Proteomes" id="UP000682892">
    <property type="component" value="Unassembled WGS sequence"/>
</dbReference>
<dbReference type="VEuPathDB" id="VectorBase:AAEL001813"/>
<feature type="transmembrane region" description="Helical" evidence="12">
    <location>
        <begin position="314"/>
        <end position="336"/>
    </location>
</feature>
<dbReference type="PANTHER" id="PTHR42985">
    <property type="entry name" value="SODIUM-COUPLED MONOCARBOXYLATE TRANSPORTER"/>
    <property type="match status" value="1"/>
</dbReference>
<feature type="transmembrane region" description="Helical" evidence="12">
    <location>
        <begin position="357"/>
        <end position="377"/>
    </location>
</feature>
<keyword evidence="7" id="KW-0915">Sodium</keyword>
<dbReference type="GO" id="GO:0005886">
    <property type="term" value="C:plasma membrane"/>
    <property type="evidence" value="ECO:0007669"/>
    <property type="project" value="UniProtKB-SubCell"/>
</dbReference>
<dbReference type="PROSITE" id="PS50283">
    <property type="entry name" value="NA_SOLUT_SYMP_3"/>
    <property type="match status" value="1"/>
</dbReference>
<reference evidence="13" key="2">
    <citation type="journal article" date="2007" name="Science">
        <title>Genome sequence of Aedes aegypti, a major arbovirus vector.</title>
        <authorList>
            <person name="Nene V."/>
            <person name="Wortman J.R."/>
            <person name="Lawson D."/>
            <person name="Haas B."/>
            <person name="Kodira C."/>
            <person name="Tu Z.J."/>
            <person name="Loftus B."/>
            <person name="Xi Z."/>
            <person name="Megy K."/>
            <person name="Grabherr M."/>
            <person name="Ren Q."/>
            <person name="Zdobnov E.M."/>
            <person name="Lobo N.F."/>
            <person name="Campbell K.S."/>
            <person name="Brown S.E."/>
            <person name="Bonaldo M.F."/>
            <person name="Zhu J."/>
            <person name="Sinkins S.P."/>
            <person name="Hogenkamp D.G."/>
            <person name="Amedeo P."/>
            <person name="Arensburger P."/>
            <person name="Atkinson P.W."/>
            <person name="Bidwell S."/>
            <person name="Biedler J."/>
            <person name="Birney E."/>
            <person name="Bruggner R.V."/>
            <person name="Costas J."/>
            <person name="Coy M.R."/>
            <person name="Crabtree J."/>
            <person name="Crawford M."/>
            <person name="Debruyn B."/>
            <person name="Decaprio D."/>
            <person name="Eiglmeier K."/>
            <person name="Eisenstadt E."/>
            <person name="El-Dorry H."/>
            <person name="Gelbart W.M."/>
            <person name="Gomes S.L."/>
            <person name="Hammond M."/>
            <person name="Hannick L.I."/>
            <person name="Hogan J.R."/>
            <person name="Holmes M.H."/>
            <person name="Jaffe D."/>
            <person name="Johnston J.S."/>
            <person name="Kennedy R.C."/>
            <person name="Koo H."/>
            <person name="Kravitz S."/>
            <person name="Kriventseva E.V."/>
            <person name="Kulp D."/>
            <person name="Labutti K."/>
            <person name="Lee E."/>
            <person name="Li S."/>
            <person name="Lovin D.D."/>
            <person name="Mao C."/>
            <person name="Mauceli E."/>
            <person name="Menck C.F."/>
            <person name="Miller J.R."/>
            <person name="Montgomery P."/>
            <person name="Mori A."/>
            <person name="Nascimento A.L."/>
            <person name="Naveira H.F."/>
            <person name="Nusbaum C."/>
            <person name="O'leary S."/>
            <person name="Orvis J."/>
            <person name="Pertea M."/>
            <person name="Quesneville H."/>
            <person name="Reidenbach K.R."/>
            <person name="Rogers Y.H."/>
            <person name="Roth C.W."/>
            <person name="Schneider J.R."/>
            <person name="Schatz M."/>
            <person name="Shumway M."/>
            <person name="Stanke M."/>
            <person name="Stinson E.O."/>
            <person name="Tubio J.M."/>
            <person name="Vanzee J.P."/>
            <person name="Verjovski-Almeida S."/>
            <person name="Werner D."/>
            <person name="White O."/>
            <person name="Wyder S."/>
            <person name="Zeng Q."/>
            <person name="Zhao Q."/>
            <person name="Zhao Y."/>
            <person name="Hill C.A."/>
            <person name="Raikhel A.S."/>
            <person name="Soares M.B."/>
            <person name="Knudson D.L."/>
            <person name="Lee N.H."/>
            <person name="Galagan J."/>
            <person name="Salzberg S.L."/>
            <person name="Paulsen I.T."/>
            <person name="Dimopoulos G."/>
            <person name="Collins F.H."/>
            <person name="Birren B."/>
            <person name="Fraser-Liggett C.M."/>
            <person name="Severson D.W."/>
        </authorList>
    </citation>
    <scope>NUCLEOTIDE SEQUENCE [LARGE SCALE GENOMIC DNA]</scope>
    <source>
        <strain evidence="13">Liverpool</strain>
    </source>
</reference>
<dbReference type="PaxDb" id="7159-AAEL001792-PA"/>
<keyword evidence="3" id="KW-0813">Transport</keyword>
<dbReference type="OMA" id="SISCMIT"/>
<dbReference type="PANTHER" id="PTHR42985:SF21">
    <property type="entry name" value="SODIUM-DEPENDENT MULTIVITAMIN TRANSPORTER-LIKE PROTEIN"/>
    <property type="match status" value="1"/>
</dbReference>
<dbReference type="NCBIfam" id="TIGR00813">
    <property type="entry name" value="sss"/>
    <property type="match status" value="1"/>
</dbReference>
<evidence type="ECO:0000313" key="14">
    <source>
        <dbReference type="Proteomes" id="UP000682892"/>
    </source>
</evidence>
<dbReference type="AlphaFoldDB" id="Q17K33"/>
<dbReference type="Pfam" id="PF00474">
    <property type="entry name" value="SSF"/>
    <property type="match status" value="1"/>
</dbReference>
<evidence type="ECO:0000256" key="12">
    <source>
        <dbReference type="SAM" id="Phobius"/>
    </source>
</evidence>
<keyword evidence="9 12" id="KW-0472">Membrane</keyword>
<evidence type="ECO:0000256" key="2">
    <source>
        <dbReference type="ARBA" id="ARBA00006434"/>
    </source>
</evidence>
<dbReference type="InterPro" id="IPR038377">
    <property type="entry name" value="Na/Glc_symporter_sf"/>
</dbReference>
<evidence type="ECO:0000256" key="3">
    <source>
        <dbReference type="ARBA" id="ARBA00022448"/>
    </source>
</evidence>
<feature type="transmembrane region" description="Helical" evidence="12">
    <location>
        <begin position="138"/>
        <end position="160"/>
    </location>
</feature>